<dbReference type="Proteomes" id="UP000711995">
    <property type="component" value="Unassembled WGS sequence"/>
</dbReference>
<evidence type="ECO:0000259" key="8">
    <source>
        <dbReference type="Pfam" id="PF00557"/>
    </source>
</evidence>
<dbReference type="SUPFAM" id="SSF55920">
    <property type="entry name" value="Creatinase/aminopeptidase"/>
    <property type="match status" value="1"/>
</dbReference>
<comment type="subunit">
    <text evidence="6">Monomer.</text>
</comment>
<comment type="cofactor">
    <cofactor evidence="6">
        <name>Co(2+)</name>
        <dbReference type="ChEBI" id="CHEBI:48828"/>
    </cofactor>
    <cofactor evidence="6">
        <name>Zn(2+)</name>
        <dbReference type="ChEBI" id="CHEBI:29105"/>
    </cofactor>
    <cofactor evidence="6">
        <name>Mn(2+)</name>
        <dbReference type="ChEBI" id="CHEBI:29035"/>
    </cofactor>
    <cofactor evidence="6">
        <name>Fe(2+)</name>
        <dbReference type="ChEBI" id="CHEBI:29033"/>
    </cofactor>
    <text evidence="6">Binds 2 divalent metal cations per subunit. Has a high-affinity and a low affinity metal-binding site. The true nature of the physiological cofactor is under debate. The enzyme is active with cobalt, zinc, manganese or divalent iron ions. Most likely, methionine aminopeptidases function as mononuclear Fe(2+)-metalloproteases under physiological conditions, and the catalytically relevant metal-binding site has been assigned to the histidine-containing high-affinity site.</text>
</comment>
<evidence type="ECO:0000256" key="2">
    <source>
        <dbReference type="ARBA" id="ARBA00022438"/>
    </source>
</evidence>
<evidence type="ECO:0000313" key="9">
    <source>
        <dbReference type="EMBL" id="NIZ40689.1"/>
    </source>
</evidence>
<dbReference type="InterPro" id="IPR002467">
    <property type="entry name" value="Pept_M24A_MAP1"/>
</dbReference>
<dbReference type="PRINTS" id="PR00599">
    <property type="entry name" value="MAPEPTIDASE"/>
</dbReference>
<feature type="binding site" evidence="6">
    <location>
        <position position="105"/>
    </location>
    <ligand>
        <name>a divalent metal cation</name>
        <dbReference type="ChEBI" id="CHEBI:60240"/>
        <label>1</label>
    </ligand>
</feature>
<evidence type="ECO:0000256" key="5">
    <source>
        <dbReference type="ARBA" id="ARBA00022801"/>
    </source>
</evidence>
<dbReference type="EC" id="3.4.11.18" evidence="6 7"/>
<protein>
    <recommendedName>
        <fullName evidence="6 7">Methionine aminopeptidase</fullName>
        <shortName evidence="6">MAP</shortName>
        <shortName evidence="6">MetAP</shortName>
        <ecNumber evidence="6 7">3.4.11.18</ecNumber>
    </recommendedName>
    <alternativeName>
        <fullName evidence="6">Peptidase M</fullName>
    </alternativeName>
</protein>
<organism evidence="9 10">
    <name type="scientific">Entomospira entomophila</name>
    <dbReference type="NCBI Taxonomy" id="2719988"/>
    <lineage>
        <taxon>Bacteria</taxon>
        <taxon>Pseudomonadati</taxon>
        <taxon>Spirochaetota</taxon>
        <taxon>Spirochaetia</taxon>
        <taxon>Spirochaetales</taxon>
        <taxon>Spirochaetaceae</taxon>
        <taxon>Entomospira</taxon>
    </lineage>
</organism>
<dbReference type="InterPro" id="IPR036005">
    <property type="entry name" value="Creatinase/aminopeptidase-like"/>
</dbReference>
<keyword evidence="2 6" id="KW-0031">Aminopeptidase</keyword>
<keyword evidence="10" id="KW-1185">Reference proteome</keyword>
<comment type="caution">
    <text evidence="9">The sequence shown here is derived from an EMBL/GenBank/DDBJ whole genome shotgun (WGS) entry which is preliminary data.</text>
</comment>
<feature type="binding site" evidence="6">
    <location>
        <position position="235"/>
    </location>
    <ligand>
        <name>a divalent metal cation</name>
        <dbReference type="ChEBI" id="CHEBI:60240"/>
        <label>2</label>
        <note>catalytic</note>
    </ligand>
</feature>
<dbReference type="GO" id="GO:0070006">
    <property type="term" value="F:metalloaminopeptidase activity"/>
    <property type="evidence" value="ECO:0007669"/>
    <property type="project" value="UniProtKB-UniRule"/>
</dbReference>
<comment type="similarity">
    <text evidence="6">Belongs to the peptidase M24A family. Methionine aminopeptidase type 1 subfamily.</text>
</comment>
<dbReference type="InterPro" id="IPR000994">
    <property type="entry name" value="Pept_M24"/>
</dbReference>
<feature type="binding site" evidence="6">
    <location>
        <position position="105"/>
    </location>
    <ligand>
        <name>a divalent metal cation</name>
        <dbReference type="ChEBI" id="CHEBI:60240"/>
        <label>2</label>
        <note>catalytic</note>
    </ligand>
</feature>
<evidence type="ECO:0000313" key="10">
    <source>
        <dbReference type="Proteomes" id="UP000711995"/>
    </source>
</evidence>
<dbReference type="AlphaFoldDB" id="A0A968GCY7"/>
<keyword evidence="5 6" id="KW-0378">Hydrolase</keyword>
<dbReference type="HAMAP" id="MF_01974">
    <property type="entry name" value="MetAP_1"/>
    <property type="match status" value="1"/>
</dbReference>
<feature type="binding site" evidence="6">
    <location>
        <position position="169"/>
    </location>
    <ligand>
        <name>a divalent metal cation</name>
        <dbReference type="ChEBI" id="CHEBI:60240"/>
        <label>2</label>
        <note>catalytic</note>
    </ligand>
</feature>
<feature type="binding site" evidence="6">
    <location>
        <position position="203"/>
    </location>
    <ligand>
        <name>a divalent metal cation</name>
        <dbReference type="ChEBI" id="CHEBI:60240"/>
        <label>2</label>
        <note>catalytic</note>
    </ligand>
</feature>
<comment type="function">
    <text evidence="1 6">Removes the N-terminal methionine from nascent proteins. The N-terminal methionine is often cleaved when the second residue in the primary sequence is small and uncharged (Met-Ala-, Cys, Gly, Pro, Ser, Thr, or Val). Requires deformylation of the N(alpha)-formylated initiator methionine before it can be hydrolyzed.</text>
</comment>
<evidence type="ECO:0000256" key="6">
    <source>
        <dbReference type="HAMAP-Rule" id="MF_01974"/>
    </source>
</evidence>
<dbReference type="Gene3D" id="3.90.230.10">
    <property type="entry name" value="Creatinase/methionine aminopeptidase superfamily"/>
    <property type="match status" value="1"/>
</dbReference>
<feature type="domain" description="Peptidase M24" evidence="8">
    <location>
        <begin position="12"/>
        <end position="240"/>
    </location>
</feature>
<gene>
    <name evidence="6 9" type="primary">map</name>
    <name evidence="9" type="ORF">HCT14_04085</name>
</gene>
<name>A0A968GCY7_9SPIO</name>
<dbReference type="GO" id="GO:0006508">
    <property type="term" value="P:proteolysis"/>
    <property type="evidence" value="ECO:0007669"/>
    <property type="project" value="UniProtKB-KW"/>
</dbReference>
<reference evidence="9 10" key="1">
    <citation type="submission" date="2020-03" db="EMBL/GenBank/DDBJ databases">
        <title>Spirochaetal bacteria isolated from arthropods constitute a novel genus Entomospira genus novum within the order Spirochaetales.</title>
        <authorList>
            <person name="Grana-Miraglia L."/>
            <person name="Sikutova S."/>
            <person name="Fingerle V."/>
            <person name="Sing A."/>
            <person name="Castillo-Ramirez S."/>
            <person name="Margos G."/>
            <person name="Rudolf I."/>
        </authorList>
    </citation>
    <scope>NUCLEOTIDE SEQUENCE [LARGE SCALE GENOMIC DNA]</scope>
    <source>
        <strain evidence="9 10">BR193</strain>
    </source>
</reference>
<evidence type="ECO:0000256" key="4">
    <source>
        <dbReference type="ARBA" id="ARBA00022723"/>
    </source>
</evidence>
<keyword evidence="3 6" id="KW-0645">Protease</keyword>
<feature type="binding site" evidence="6">
    <location>
        <position position="176"/>
    </location>
    <ligand>
        <name>substrate</name>
    </ligand>
</feature>
<dbReference type="GO" id="GO:0005829">
    <property type="term" value="C:cytosol"/>
    <property type="evidence" value="ECO:0007669"/>
    <property type="project" value="TreeGrafter"/>
</dbReference>
<evidence type="ECO:0000256" key="1">
    <source>
        <dbReference type="ARBA" id="ARBA00002521"/>
    </source>
</evidence>
<evidence type="ECO:0000256" key="3">
    <source>
        <dbReference type="ARBA" id="ARBA00022670"/>
    </source>
</evidence>
<dbReference type="GO" id="GO:0046872">
    <property type="term" value="F:metal ion binding"/>
    <property type="evidence" value="ECO:0007669"/>
    <property type="project" value="UniProtKB-UniRule"/>
</dbReference>
<feature type="binding site" evidence="6">
    <location>
        <position position="235"/>
    </location>
    <ligand>
        <name>a divalent metal cation</name>
        <dbReference type="ChEBI" id="CHEBI:60240"/>
        <label>1</label>
    </ligand>
</feature>
<dbReference type="RefSeq" id="WP_167700273.1">
    <property type="nucleotide sequence ID" value="NZ_CP118174.1"/>
</dbReference>
<dbReference type="EMBL" id="JAATLJ010000001">
    <property type="protein sequence ID" value="NIZ40689.1"/>
    <property type="molecule type" value="Genomic_DNA"/>
</dbReference>
<dbReference type="NCBIfam" id="TIGR00500">
    <property type="entry name" value="met_pdase_I"/>
    <property type="match status" value="1"/>
</dbReference>
<dbReference type="PANTHER" id="PTHR43330">
    <property type="entry name" value="METHIONINE AMINOPEPTIDASE"/>
    <property type="match status" value="1"/>
</dbReference>
<dbReference type="CDD" id="cd01086">
    <property type="entry name" value="MetAP1"/>
    <property type="match status" value="1"/>
</dbReference>
<dbReference type="InterPro" id="IPR001714">
    <property type="entry name" value="Pept_M24_MAP"/>
</dbReference>
<dbReference type="Pfam" id="PF00557">
    <property type="entry name" value="Peptidase_M24"/>
    <property type="match status" value="1"/>
</dbReference>
<comment type="catalytic activity">
    <reaction evidence="6 7">
        <text>Release of N-terminal amino acids, preferentially methionine, from peptides and arylamides.</text>
        <dbReference type="EC" id="3.4.11.18"/>
    </reaction>
</comment>
<feature type="binding site" evidence="6">
    <location>
        <position position="77"/>
    </location>
    <ligand>
        <name>substrate</name>
    </ligand>
</feature>
<sequence length="252" mass="27677">MIKIKNKKEVDGIRRSCHLLAQSFQELQPLVKEGNTGIAINAWAENFATKYKATPSFRVHGGFPTAMCISVNHAVIHGIPTDKPFQTGDIVSIDFGLELNGYFSDKAISFIIGESSPSVKELIADTQEALMLGIKAINPENGRIQDIGKAISSFLRPKKYGIVHDFCGHGVGLAVHEDPQIAHDYPSFGPNPRFKDGMVLAIEPMVNLGTAEVYIDKKDKWTVYTQDGSLSAHFEHTIAIMDGKVEILTELP</sequence>
<dbReference type="PANTHER" id="PTHR43330:SF27">
    <property type="entry name" value="METHIONINE AMINOPEPTIDASE"/>
    <property type="match status" value="1"/>
</dbReference>
<evidence type="ECO:0000256" key="7">
    <source>
        <dbReference type="RuleBase" id="RU003653"/>
    </source>
</evidence>
<accession>A0A968GCY7</accession>
<dbReference type="GO" id="GO:0004239">
    <property type="term" value="F:initiator methionyl aminopeptidase activity"/>
    <property type="evidence" value="ECO:0007669"/>
    <property type="project" value="UniProtKB-UniRule"/>
</dbReference>
<feature type="binding site" evidence="6">
    <location>
        <position position="94"/>
    </location>
    <ligand>
        <name>a divalent metal cation</name>
        <dbReference type="ChEBI" id="CHEBI:60240"/>
        <label>1</label>
    </ligand>
</feature>
<keyword evidence="4 6" id="KW-0479">Metal-binding</keyword>
<proteinExistence type="inferred from homology"/>